<evidence type="ECO:0000313" key="3">
    <source>
        <dbReference type="Proteomes" id="UP000483820"/>
    </source>
</evidence>
<organism evidence="2 3">
    <name type="scientific">Caenorhabditis remanei</name>
    <name type="common">Caenorhabditis vulgaris</name>
    <dbReference type="NCBI Taxonomy" id="31234"/>
    <lineage>
        <taxon>Eukaryota</taxon>
        <taxon>Metazoa</taxon>
        <taxon>Ecdysozoa</taxon>
        <taxon>Nematoda</taxon>
        <taxon>Chromadorea</taxon>
        <taxon>Rhabditida</taxon>
        <taxon>Rhabditina</taxon>
        <taxon>Rhabditomorpha</taxon>
        <taxon>Rhabditoidea</taxon>
        <taxon>Rhabditidae</taxon>
        <taxon>Peloderinae</taxon>
        <taxon>Caenorhabditis</taxon>
    </lineage>
</organism>
<name>A0A6A5GZK3_CAERE</name>
<feature type="region of interest" description="Disordered" evidence="1">
    <location>
        <begin position="1"/>
        <end position="172"/>
    </location>
</feature>
<dbReference type="CTD" id="9806662"/>
<comment type="caution">
    <text evidence="2">The sequence shown here is derived from an EMBL/GenBank/DDBJ whole genome shotgun (WGS) entry which is preliminary data.</text>
</comment>
<feature type="compositionally biased region" description="Polar residues" evidence="1">
    <location>
        <begin position="120"/>
        <end position="138"/>
    </location>
</feature>
<dbReference type="GeneID" id="9806662"/>
<protein>
    <submittedName>
        <fullName evidence="2">Uncharacterized protein</fullName>
    </submittedName>
</protein>
<evidence type="ECO:0000313" key="2">
    <source>
        <dbReference type="EMBL" id="KAF1760507.1"/>
    </source>
</evidence>
<dbReference type="Proteomes" id="UP000483820">
    <property type="component" value="Chromosome III"/>
</dbReference>
<dbReference type="RefSeq" id="XP_003107666.2">
    <property type="nucleotide sequence ID" value="XM_003107618.2"/>
</dbReference>
<dbReference type="KEGG" id="crq:GCK72_008756"/>
<dbReference type="AlphaFoldDB" id="A0A6A5GZK3"/>
<gene>
    <name evidence="2" type="ORF">GCK72_008756</name>
</gene>
<reference evidence="2 3" key="1">
    <citation type="submission" date="2019-12" db="EMBL/GenBank/DDBJ databases">
        <title>Chromosome-level assembly of the Caenorhabditis remanei genome.</title>
        <authorList>
            <person name="Teterina A.A."/>
            <person name="Willis J.H."/>
            <person name="Phillips P.C."/>
        </authorList>
    </citation>
    <scope>NUCLEOTIDE SEQUENCE [LARGE SCALE GENOMIC DNA]</scope>
    <source>
        <strain evidence="2 3">PX506</strain>
        <tissue evidence="2">Whole organism</tissue>
    </source>
</reference>
<proteinExistence type="predicted"/>
<accession>A0A6A5GZK3</accession>
<evidence type="ECO:0000256" key="1">
    <source>
        <dbReference type="SAM" id="MobiDB-lite"/>
    </source>
</evidence>
<dbReference type="EMBL" id="WUAV01000003">
    <property type="protein sequence ID" value="KAF1760507.1"/>
    <property type="molecule type" value="Genomic_DNA"/>
</dbReference>
<feature type="compositionally biased region" description="Basic and acidic residues" evidence="1">
    <location>
        <begin position="1"/>
        <end position="13"/>
    </location>
</feature>
<feature type="compositionally biased region" description="Basic and acidic residues" evidence="1">
    <location>
        <begin position="97"/>
        <end position="119"/>
    </location>
</feature>
<feature type="compositionally biased region" description="Polar residues" evidence="1">
    <location>
        <begin position="44"/>
        <end position="56"/>
    </location>
</feature>
<sequence length="185" mass="20535">MSNHHDSTSREPLARLTGQPPFKTGKVPSGFGNRKKSQMERQQDSCSSQPDQTTPKRASDDSTKPHTSSLKDFVMESDASHTPEVVNTTRRVPKPTTPRDESKLKTPVEPPKMPDRDSVDFQTPDRQTETVANSSGFSKEQKKIPDPPTSPRRSRSPSEDTESSVQWIPTTSVAPAPAAKFILFY</sequence>